<feature type="domain" description="HTH tetR-type" evidence="5">
    <location>
        <begin position="15"/>
        <end position="75"/>
    </location>
</feature>
<evidence type="ECO:0000313" key="6">
    <source>
        <dbReference type="EMBL" id="VEG52710.1"/>
    </source>
</evidence>
<dbReference type="InterPro" id="IPR036271">
    <property type="entry name" value="Tet_transcr_reg_TetR-rel_C_sf"/>
</dbReference>
<dbReference type="SUPFAM" id="SSF46689">
    <property type="entry name" value="Homeodomain-like"/>
    <property type="match status" value="1"/>
</dbReference>
<reference evidence="6 7" key="1">
    <citation type="submission" date="2018-12" db="EMBL/GenBank/DDBJ databases">
        <authorList>
            <consortium name="Pathogen Informatics"/>
        </authorList>
    </citation>
    <scope>NUCLEOTIDE SEQUENCE [LARGE SCALE GENOMIC DNA]</scope>
    <source>
        <strain evidence="6 7">NCTC10437</strain>
    </source>
</reference>
<dbReference type="AlphaFoldDB" id="A0A448IK01"/>
<dbReference type="GO" id="GO:0000976">
    <property type="term" value="F:transcription cis-regulatory region binding"/>
    <property type="evidence" value="ECO:0007669"/>
    <property type="project" value="TreeGrafter"/>
</dbReference>
<dbReference type="InterPro" id="IPR011075">
    <property type="entry name" value="TetR_C"/>
</dbReference>
<accession>A0A448IK01</accession>
<dbReference type="Proteomes" id="UP000279306">
    <property type="component" value="Chromosome"/>
</dbReference>
<dbReference type="PROSITE" id="PS50977">
    <property type="entry name" value="HTH_TETR_2"/>
    <property type="match status" value="1"/>
</dbReference>
<organism evidence="6 7">
    <name type="scientific">Mycolicibacterium aurum</name>
    <name type="common">Mycobacterium aurum</name>
    <dbReference type="NCBI Taxonomy" id="1791"/>
    <lineage>
        <taxon>Bacteria</taxon>
        <taxon>Bacillati</taxon>
        <taxon>Actinomycetota</taxon>
        <taxon>Actinomycetes</taxon>
        <taxon>Mycobacteriales</taxon>
        <taxon>Mycobacteriaceae</taxon>
        <taxon>Mycolicibacterium</taxon>
    </lineage>
</organism>
<keyword evidence="1" id="KW-0805">Transcription regulation</keyword>
<dbReference type="InterPro" id="IPR050109">
    <property type="entry name" value="HTH-type_TetR-like_transc_reg"/>
</dbReference>
<dbReference type="GO" id="GO:0003700">
    <property type="term" value="F:DNA-binding transcription factor activity"/>
    <property type="evidence" value="ECO:0007669"/>
    <property type="project" value="TreeGrafter"/>
</dbReference>
<dbReference type="Gene3D" id="1.10.357.10">
    <property type="entry name" value="Tetracycline Repressor, domain 2"/>
    <property type="match status" value="1"/>
</dbReference>
<dbReference type="Pfam" id="PF16859">
    <property type="entry name" value="TetR_C_11"/>
    <property type="match status" value="1"/>
</dbReference>
<name>A0A448IK01_MYCAU</name>
<proteinExistence type="predicted"/>
<dbReference type="STRING" id="1791.GCA_001049355_00549"/>
<evidence type="ECO:0000256" key="2">
    <source>
        <dbReference type="ARBA" id="ARBA00023125"/>
    </source>
</evidence>
<dbReference type="Gene3D" id="1.10.10.60">
    <property type="entry name" value="Homeodomain-like"/>
    <property type="match status" value="1"/>
</dbReference>
<gene>
    <name evidence="6" type="primary">ethR_3</name>
    <name evidence="6" type="ORF">NCTC10437_01596</name>
</gene>
<protein>
    <submittedName>
        <fullName evidence="6">TetR family transcriptional regulator</fullName>
    </submittedName>
</protein>
<dbReference type="OrthoDB" id="9796019at2"/>
<keyword evidence="7" id="KW-1185">Reference proteome</keyword>
<dbReference type="PANTHER" id="PTHR30055:SF149">
    <property type="entry name" value="TETR-FAMILY TRANSCRIPTIONAL REGULATOR"/>
    <property type="match status" value="1"/>
</dbReference>
<evidence type="ECO:0000256" key="3">
    <source>
        <dbReference type="ARBA" id="ARBA00023163"/>
    </source>
</evidence>
<keyword evidence="2 4" id="KW-0238">DNA-binding</keyword>
<dbReference type="Pfam" id="PF00440">
    <property type="entry name" value="TetR_N"/>
    <property type="match status" value="1"/>
</dbReference>
<dbReference type="InterPro" id="IPR001647">
    <property type="entry name" value="HTH_TetR"/>
</dbReference>
<evidence type="ECO:0000256" key="1">
    <source>
        <dbReference type="ARBA" id="ARBA00023015"/>
    </source>
</evidence>
<dbReference type="InterPro" id="IPR009057">
    <property type="entry name" value="Homeodomain-like_sf"/>
</dbReference>
<evidence type="ECO:0000256" key="4">
    <source>
        <dbReference type="PROSITE-ProRule" id="PRU00335"/>
    </source>
</evidence>
<feature type="DNA-binding region" description="H-T-H motif" evidence="4">
    <location>
        <begin position="38"/>
        <end position="57"/>
    </location>
</feature>
<sequence>MATPRALAQLKPRWTEREAELLAVTLRHLQEHGYERLTVETVATAARCSKATIYRRWPSKERLVLAAFIEGTNCAEVPPRTGSLRGDLIHIGSVICEQSSEHASTMRAVLMELDRSPELAEAFETEFVLQRRAVYDEVLAAAVDRGEIDADAINSEIQDLLAGYLVFRFLVSRRPPTRDTVVAMVDDVIIPSLTRNRRPWPR</sequence>
<dbReference type="SUPFAM" id="SSF48498">
    <property type="entry name" value="Tetracyclin repressor-like, C-terminal domain"/>
    <property type="match status" value="1"/>
</dbReference>
<evidence type="ECO:0000259" key="5">
    <source>
        <dbReference type="PROSITE" id="PS50977"/>
    </source>
</evidence>
<dbReference type="PANTHER" id="PTHR30055">
    <property type="entry name" value="HTH-TYPE TRANSCRIPTIONAL REGULATOR RUTR"/>
    <property type="match status" value="1"/>
</dbReference>
<dbReference type="EMBL" id="LR134356">
    <property type="protein sequence ID" value="VEG52710.1"/>
    <property type="molecule type" value="Genomic_DNA"/>
</dbReference>
<dbReference type="KEGG" id="mauu:NCTC10437_01596"/>
<dbReference type="RefSeq" id="WP_048630449.1">
    <property type="nucleotide sequence ID" value="NZ_CVQQ01000001.1"/>
</dbReference>
<evidence type="ECO:0000313" key="7">
    <source>
        <dbReference type="Proteomes" id="UP000279306"/>
    </source>
</evidence>
<keyword evidence="3" id="KW-0804">Transcription</keyword>